<dbReference type="EMBL" id="LWBO01000009">
    <property type="protein sequence ID" value="OQP49909.1"/>
    <property type="molecule type" value="Genomic_DNA"/>
</dbReference>
<name>A0ABX3NZ89_9BACT</name>
<organism evidence="1 2">
    <name type="scientific">Niastella koreensis</name>
    <dbReference type="NCBI Taxonomy" id="354356"/>
    <lineage>
        <taxon>Bacteria</taxon>
        <taxon>Pseudomonadati</taxon>
        <taxon>Bacteroidota</taxon>
        <taxon>Chitinophagia</taxon>
        <taxon>Chitinophagales</taxon>
        <taxon>Chitinophagaceae</taxon>
        <taxon>Niastella</taxon>
    </lineage>
</organism>
<protein>
    <submittedName>
        <fullName evidence="1">Uncharacterized protein</fullName>
    </submittedName>
</protein>
<dbReference type="Proteomes" id="UP000192277">
    <property type="component" value="Unassembled WGS sequence"/>
</dbReference>
<accession>A0ABX3NZ89</accession>
<comment type="caution">
    <text evidence="1">The sequence shown here is derived from an EMBL/GenBank/DDBJ whole genome shotgun (WGS) entry which is preliminary data.</text>
</comment>
<evidence type="ECO:0000313" key="1">
    <source>
        <dbReference type="EMBL" id="OQP49909.1"/>
    </source>
</evidence>
<reference evidence="1 2" key="1">
    <citation type="submission" date="2016-04" db="EMBL/GenBank/DDBJ databases">
        <authorList>
            <person name="Chen L."/>
            <person name="Zhuang W."/>
            <person name="Wang G."/>
        </authorList>
    </citation>
    <scope>NUCLEOTIDE SEQUENCE [LARGE SCALE GENOMIC DNA]</scope>
    <source>
        <strain evidence="2">GR20</strain>
    </source>
</reference>
<proteinExistence type="predicted"/>
<sequence length="166" mass="19159">MGQIVHAFIEHRLTPEEILNLPDYLQSVSANTLAGLWHWTTSGMNKLTLADLWTRKAEYFINNSWSEQDLALLEKDNLTLHFSSPHLVTFDNSLRWDTYHRNEELRKGFNCLSKAISSLLNAVDILIVPDLSSIDFYDENLTVDAYRQKANGNELYAIELDLMRLT</sequence>
<evidence type="ECO:0000313" key="2">
    <source>
        <dbReference type="Proteomes" id="UP000192277"/>
    </source>
</evidence>
<gene>
    <name evidence="1" type="ORF">A4D02_27935</name>
</gene>
<dbReference type="RefSeq" id="WP_014219574.1">
    <property type="nucleotide sequence ID" value="NZ_LWBO01000009.1"/>
</dbReference>
<keyword evidence="2" id="KW-1185">Reference proteome</keyword>